<proteinExistence type="predicted"/>
<evidence type="ECO:0000313" key="1">
    <source>
        <dbReference type="EMBL" id="OEL22258.1"/>
    </source>
</evidence>
<name>A0A1E5VAU4_9POAL</name>
<evidence type="ECO:0000313" key="2">
    <source>
        <dbReference type="Proteomes" id="UP000095767"/>
    </source>
</evidence>
<dbReference type="AlphaFoldDB" id="A0A1E5VAU4"/>
<comment type="caution">
    <text evidence="1">The sequence shown here is derived from an EMBL/GenBank/DDBJ whole genome shotgun (WGS) entry which is preliminary data.</text>
</comment>
<organism evidence="1 2">
    <name type="scientific">Dichanthelium oligosanthes</name>
    <dbReference type="NCBI Taxonomy" id="888268"/>
    <lineage>
        <taxon>Eukaryota</taxon>
        <taxon>Viridiplantae</taxon>
        <taxon>Streptophyta</taxon>
        <taxon>Embryophyta</taxon>
        <taxon>Tracheophyta</taxon>
        <taxon>Spermatophyta</taxon>
        <taxon>Magnoliopsida</taxon>
        <taxon>Liliopsida</taxon>
        <taxon>Poales</taxon>
        <taxon>Poaceae</taxon>
        <taxon>PACMAD clade</taxon>
        <taxon>Panicoideae</taxon>
        <taxon>Panicodae</taxon>
        <taxon>Paniceae</taxon>
        <taxon>Dichantheliinae</taxon>
        <taxon>Dichanthelium</taxon>
    </lineage>
</organism>
<dbReference type="SUPFAM" id="SSF53756">
    <property type="entry name" value="UDP-Glycosyltransferase/glycogen phosphorylase"/>
    <property type="match status" value="1"/>
</dbReference>
<sequence>MAPPLPIDFALRRPCFFLRRPCLFLFTAASPGVRRLDFRLAPFDEFEFTGANPFFLCFEAMRRSVPLLGPLLTAAGASALVTDIMLASVALPALHDPKHLFTQQFVANGRGLVNADNILVNMFDAFEPEAVTALREGLVASDFPPVFAVGPLAPVRFTE</sequence>
<dbReference type="Gene3D" id="3.40.50.2000">
    <property type="entry name" value="Glycogen Phosphorylase B"/>
    <property type="match status" value="1"/>
</dbReference>
<reference evidence="1 2" key="1">
    <citation type="submission" date="2016-09" db="EMBL/GenBank/DDBJ databases">
        <title>The draft genome of Dichanthelium oligosanthes: A C3 panicoid grass species.</title>
        <authorList>
            <person name="Studer A.J."/>
            <person name="Schnable J.C."/>
            <person name="Brutnell T.P."/>
        </authorList>
    </citation>
    <scope>NUCLEOTIDE SEQUENCE [LARGE SCALE GENOMIC DNA]</scope>
    <source>
        <strain evidence="2">cv. Kellogg 1175</strain>
        <tissue evidence="1">Leaf</tissue>
    </source>
</reference>
<accession>A0A1E5VAU4</accession>
<gene>
    <name evidence="1" type="ORF">BAE44_0016724</name>
</gene>
<dbReference type="EMBL" id="LWDX02045814">
    <property type="protein sequence ID" value="OEL22258.1"/>
    <property type="molecule type" value="Genomic_DNA"/>
</dbReference>
<dbReference type="Proteomes" id="UP000095767">
    <property type="component" value="Unassembled WGS sequence"/>
</dbReference>
<dbReference type="OrthoDB" id="5835829at2759"/>
<keyword evidence="2" id="KW-1185">Reference proteome</keyword>
<protein>
    <submittedName>
        <fullName evidence="1">Uncharacterized protein</fullName>
    </submittedName>
</protein>